<evidence type="ECO:0000313" key="6">
    <source>
        <dbReference type="Proteomes" id="UP000095767"/>
    </source>
</evidence>
<comment type="caution">
    <text evidence="5">The sequence shown here is derived from an EMBL/GenBank/DDBJ whole genome shotgun (WGS) entry which is preliminary data.</text>
</comment>
<dbReference type="PANTHER" id="PTHR48060:SF21">
    <property type="entry name" value="L DOMAIN-LIKE PROTEIN"/>
    <property type="match status" value="1"/>
</dbReference>
<dbReference type="SUPFAM" id="SSF52058">
    <property type="entry name" value="L domain-like"/>
    <property type="match status" value="1"/>
</dbReference>
<name>A0A1E5UP46_9POAL</name>
<accession>A0A1E5UP46</accession>
<evidence type="ECO:0000313" key="5">
    <source>
        <dbReference type="EMBL" id="OEL14647.1"/>
    </source>
</evidence>
<evidence type="ECO:0008006" key="7">
    <source>
        <dbReference type="Google" id="ProtNLM"/>
    </source>
</evidence>
<dbReference type="GO" id="GO:0016020">
    <property type="term" value="C:membrane"/>
    <property type="evidence" value="ECO:0007669"/>
    <property type="project" value="UniProtKB-SubCell"/>
</dbReference>
<gene>
    <name evidence="5" type="ORF">BAE44_0024334</name>
</gene>
<dbReference type="EMBL" id="LWDX02069333">
    <property type="protein sequence ID" value="OEL14647.1"/>
    <property type="molecule type" value="Genomic_DNA"/>
</dbReference>
<evidence type="ECO:0000256" key="2">
    <source>
        <dbReference type="ARBA" id="ARBA00022729"/>
    </source>
</evidence>
<dbReference type="InterPro" id="IPR032675">
    <property type="entry name" value="LRR_dom_sf"/>
</dbReference>
<dbReference type="PANTHER" id="PTHR48060">
    <property type="entry name" value="DNA DAMAGE-REPAIR/TOLERATION PROTEIN DRT100"/>
    <property type="match status" value="1"/>
</dbReference>
<comment type="subcellular location">
    <subcellularLocation>
        <location evidence="1">Membrane</location>
    </subcellularLocation>
</comment>
<reference evidence="5 6" key="1">
    <citation type="submission" date="2016-09" db="EMBL/GenBank/DDBJ databases">
        <title>The draft genome of Dichanthelium oligosanthes: A C3 panicoid grass species.</title>
        <authorList>
            <person name="Studer A.J."/>
            <person name="Schnable J.C."/>
            <person name="Brutnell T.P."/>
        </authorList>
    </citation>
    <scope>NUCLEOTIDE SEQUENCE [LARGE SCALE GENOMIC DNA]</scope>
    <source>
        <strain evidence="6">cv. Kellogg 1175</strain>
        <tissue evidence="5">Leaf</tissue>
    </source>
</reference>
<dbReference type="Proteomes" id="UP000095767">
    <property type="component" value="Unassembled WGS sequence"/>
</dbReference>
<protein>
    <recommendedName>
        <fullName evidence="7">Leucine-rich repeat-containing N-terminal plant-type domain-containing protein</fullName>
    </recommendedName>
</protein>
<dbReference type="AlphaFoldDB" id="A0A1E5UP46"/>
<evidence type="ECO:0000256" key="1">
    <source>
        <dbReference type="ARBA" id="ARBA00004370"/>
    </source>
</evidence>
<dbReference type="Pfam" id="PF00560">
    <property type="entry name" value="LRR_1"/>
    <property type="match status" value="2"/>
</dbReference>
<evidence type="ECO:0000256" key="4">
    <source>
        <dbReference type="ARBA" id="ARBA00023136"/>
    </source>
</evidence>
<keyword evidence="2" id="KW-0732">Signal</keyword>
<dbReference type="STRING" id="888268.A0A1E5UP46"/>
<evidence type="ECO:0000256" key="3">
    <source>
        <dbReference type="ARBA" id="ARBA00022737"/>
    </source>
</evidence>
<dbReference type="Gene3D" id="3.80.10.10">
    <property type="entry name" value="Ribonuclease Inhibitor"/>
    <property type="match status" value="1"/>
</dbReference>
<dbReference type="FunFam" id="3.80.10.10:FF:000400">
    <property type="entry name" value="Nuclear pore complex protein NUP107"/>
    <property type="match status" value="1"/>
</dbReference>
<keyword evidence="3" id="KW-0677">Repeat</keyword>
<keyword evidence="6" id="KW-1185">Reference proteome</keyword>
<feature type="non-terminal residue" evidence="5">
    <location>
        <position position="1"/>
    </location>
</feature>
<organism evidence="5 6">
    <name type="scientific">Dichanthelium oligosanthes</name>
    <dbReference type="NCBI Taxonomy" id="888268"/>
    <lineage>
        <taxon>Eukaryota</taxon>
        <taxon>Viridiplantae</taxon>
        <taxon>Streptophyta</taxon>
        <taxon>Embryophyta</taxon>
        <taxon>Tracheophyta</taxon>
        <taxon>Spermatophyta</taxon>
        <taxon>Magnoliopsida</taxon>
        <taxon>Liliopsida</taxon>
        <taxon>Poales</taxon>
        <taxon>Poaceae</taxon>
        <taxon>PACMAD clade</taxon>
        <taxon>Panicoideae</taxon>
        <taxon>Panicodae</taxon>
        <taxon>Paniceae</taxon>
        <taxon>Dichantheliinae</taxon>
        <taxon>Dichanthelium</taxon>
    </lineage>
</organism>
<dbReference type="OrthoDB" id="686990at2759"/>
<dbReference type="InterPro" id="IPR001611">
    <property type="entry name" value="Leu-rich_rpt"/>
</dbReference>
<keyword evidence="4" id="KW-0472">Membrane</keyword>
<sequence length="126" mass="13931">LPEVGQLIVSFCRWAGVSCSRRRQRVTALSLPDVSLQGEISAHLGNLTFLSLLNLTNNSLSGSIPPELGGLQWLRYLLFGENRLSNAIPCSVGNLTRLQFLDLGYNILSEQILPDLLQNLRSLQNI</sequence>
<dbReference type="InterPro" id="IPR053211">
    <property type="entry name" value="DNA_repair-toleration"/>
</dbReference>
<proteinExistence type="predicted"/>